<dbReference type="PANTHER" id="PTHR42852">
    <property type="entry name" value="THIOL:DISULFIDE INTERCHANGE PROTEIN DSBE"/>
    <property type="match status" value="1"/>
</dbReference>
<dbReference type="PANTHER" id="PTHR42852:SF18">
    <property type="entry name" value="CHROMOSOME UNDETERMINED SCAFFOLD_47, WHOLE GENOME SHOTGUN SEQUENCE"/>
    <property type="match status" value="1"/>
</dbReference>
<accession>A0A3L9M827</accession>
<comment type="caution">
    <text evidence="2">The sequence shown here is derived from an EMBL/GenBank/DDBJ whole genome shotgun (WGS) entry which is preliminary data.</text>
</comment>
<evidence type="ECO:0000259" key="1">
    <source>
        <dbReference type="PROSITE" id="PS51352"/>
    </source>
</evidence>
<dbReference type="InterPro" id="IPR050553">
    <property type="entry name" value="Thioredoxin_ResA/DsbE_sf"/>
</dbReference>
<evidence type="ECO:0000313" key="3">
    <source>
        <dbReference type="Proteomes" id="UP000275348"/>
    </source>
</evidence>
<dbReference type="Pfam" id="PF08534">
    <property type="entry name" value="Redoxin"/>
    <property type="match status" value="1"/>
</dbReference>
<proteinExistence type="predicted"/>
<feature type="domain" description="Thioredoxin" evidence="1">
    <location>
        <begin position="231"/>
        <end position="369"/>
    </location>
</feature>
<dbReference type="GO" id="GO:0016491">
    <property type="term" value="F:oxidoreductase activity"/>
    <property type="evidence" value="ECO:0007669"/>
    <property type="project" value="InterPro"/>
</dbReference>
<dbReference type="Proteomes" id="UP000275348">
    <property type="component" value="Unassembled WGS sequence"/>
</dbReference>
<keyword evidence="3" id="KW-1185">Reference proteome</keyword>
<dbReference type="SUPFAM" id="SSF52833">
    <property type="entry name" value="Thioredoxin-like"/>
    <property type="match status" value="1"/>
</dbReference>
<dbReference type="RefSeq" id="WP_121934912.1">
    <property type="nucleotide sequence ID" value="NZ_RDOJ01000012.1"/>
</dbReference>
<dbReference type="InterPro" id="IPR013766">
    <property type="entry name" value="Thioredoxin_domain"/>
</dbReference>
<protein>
    <submittedName>
        <fullName evidence="2">TlpA family protein disulfide reductase</fullName>
    </submittedName>
</protein>
<name>A0A3L9M827_9FLAO</name>
<sequence>MKHFLSLFIFSTFGILNAQKIQLTITYDSIQNGDKFYINRELPKEYYSAIIFDSAFTNNNQLNIKFDQQNIASPYRLNTAFIDNFSASSEVFYLKNKPINLKLKNFQSSIKNDIPERVTYEKHFAQNLREWKSYNDYRGQLFLKYKFDTPKADQDSLNNWYKRNWLEEIDLLKSYINTNPKSEIALWKIIAKYESYKDYTYDDLLNQFDPIIKQSYPYAVLIQNIHQNKVFGKGKTFPEMKTLKSFDGQTYQADFSKNKYTLIDFWFGTCKPCLLTFPKLKELYSTYHSKGFEIQAIAAEHTKYVNQTKQVIEKYELPWLNALDENRTFSNANKITSFPTSYLVDQEGKIILKDISLEELEKFLANNLK</sequence>
<dbReference type="AlphaFoldDB" id="A0A3L9M827"/>
<dbReference type="CDD" id="cd02966">
    <property type="entry name" value="TlpA_like_family"/>
    <property type="match status" value="1"/>
</dbReference>
<dbReference type="Gene3D" id="3.40.30.10">
    <property type="entry name" value="Glutaredoxin"/>
    <property type="match status" value="1"/>
</dbReference>
<dbReference type="OrthoDB" id="710833at2"/>
<reference evidence="2 3" key="1">
    <citation type="submission" date="2018-10" db="EMBL/GenBank/DDBJ databases">
        <authorList>
            <person name="Chen X."/>
        </authorList>
    </citation>
    <scope>NUCLEOTIDE SEQUENCE [LARGE SCALE GENOMIC DNA]</scope>
    <source>
        <strain evidence="2 3">YIM 102668</strain>
    </source>
</reference>
<evidence type="ECO:0000313" key="2">
    <source>
        <dbReference type="EMBL" id="RLZ08693.1"/>
    </source>
</evidence>
<organism evidence="2 3">
    <name type="scientific">Faecalibacter macacae</name>
    <dbReference type="NCBI Taxonomy" id="1859289"/>
    <lineage>
        <taxon>Bacteria</taxon>
        <taxon>Pseudomonadati</taxon>
        <taxon>Bacteroidota</taxon>
        <taxon>Flavobacteriia</taxon>
        <taxon>Flavobacteriales</taxon>
        <taxon>Weeksellaceae</taxon>
        <taxon>Faecalibacter</taxon>
    </lineage>
</organism>
<gene>
    <name evidence="2" type="ORF">EAH69_09215</name>
</gene>
<dbReference type="InterPro" id="IPR036249">
    <property type="entry name" value="Thioredoxin-like_sf"/>
</dbReference>
<dbReference type="InterPro" id="IPR013740">
    <property type="entry name" value="Redoxin"/>
</dbReference>
<dbReference type="PROSITE" id="PS51352">
    <property type="entry name" value="THIOREDOXIN_2"/>
    <property type="match status" value="1"/>
</dbReference>
<dbReference type="EMBL" id="RDOJ01000012">
    <property type="protein sequence ID" value="RLZ08693.1"/>
    <property type="molecule type" value="Genomic_DNA"/>
</dbReference>